<feature type="region of interest" description="Disordered" evidence="1">
    <location>
        <begin position="16"/>
        <end position="35"/>
    </location>
</feature>
<evidence type="ECO:0000259" key="2">
    <source>
        <dbReference type="Pfam" id="PF05899"/>
    </source>
</evidence>
<evidence type="ECO:0000256" key="1">
    <source>
        <dbReference type="SAM" id="MobiDB-lite"/>
    </source>
</evidence>
<dbReference type="InterPro" id="IPR011051">
    <property type="entry name" value="RmlC_Cupin_sf"/>
</dbReference>
<feature type="compositionally biased region" description="Basic and acidic residues" evidence="1">
    <location>
        <begin position="23"/>
        <end position="35"/>
    </location>
</feature>
<reference evidence="3 4" key="1">
    <citation type="submission" date="2018-05" db="EMBL/GenBank/DDBJ databases">
        <title>complete genome sequence of Aquabacterium olei NBRC 110486.</title>
        <authorList>
            <person name="Tang B."/>
            <person name="Chang J."/>
            <person name="Zhang L."/>
            <person name="Yang H."/>
        </authorList>
    </citation>
    <scope>NUCLEOTIDE SEQUENCE [LARGE SCALE GENOMIC DNA]</scope>
    <source>
        <strain evidence="3 4">NBRC 110486</strain>
    </source>
</reference>
<dbReference type="PANTHER" id="PTHR40943">
    <property type="entry name" value="CYTOPLASMIC PROTEIN-RELATED"/>
    <property type="match status" value="1"/>
</dbReference>
<protein>
    <submittedName>
        <fullName evidence="3">Cupin</fullName>
    </submittedName>
</protein>
<name>A0A2U8FTB3_9BURK</name>
<dbReference type="InterPro" id="IPR014710">
    <property type="entry name" value="RmlC-like_jellyroll"/>
</dbReference>
<evidence type="ECO:0000313" key="3">
    <source>
        <dbReference type="EMBL" id="AWI54293.1"/>
    </source>
</evidence>
<gene>
    <name evidence="3" type="ORF">DEH84_13315</name>
</gene>
<dbReference type="InterPro" id="IPR008579">
    <property type="entry name" value="UGlyAH_Cupin_dom"/>
</dbReference>
<accession>A0A2U8FTB3</accession>
<evidence type="ECO:0000313" key="4">
    <source>
        <dbReference type="Proteomes" id="UP000244892"/>
    </source>
</evidence>
<sequence>MTQHADRPGIVRFDAPVGGGAIDHPRPDRLEQGNPRRETWTLYEPAAGDLSAGIWACEVGRWRIVFPPGKHEYFFVLEGHVRLHDAAGGWTDVRAGEGAVIPGGFVGAFEVIEPVRKHFVLVGG</sequence>
<dbReference type="Gene3D" id="2.60.120.10">
    <property type="entry name" value="Jelly Rolls"/>
    <property type="match status" value="1"/>
</dbReference>
<dbReference type="KEGG" id="aon:DEH84_13315"/>
<organism evidence="3 4">
    <name type="scientific">Aquabacterium olei</name>
    <dbReference type="NCBI Taxonomy" id="1296669"/>
    <lineage>
        <taxon>Bacteria</taxon>
        <taxon>Pseudomonadati</taxon>
        <taxon>Pseudomonadota</taxon>
        <taxon>Betaproteobacteria</taxon>
        <taxon>Burkholderiales</taxon>
        <taxon>Aquabacterium</taxon>
    </lineage>
</organism>
<dbReference type="RefSeq" id="WP_109037289.1">
    <property type="nucleotide sequence ID" value="NZ_CP029210.1"/>
</dbReference>
<dbReference type="Pfam" id="PF05899">
    <property type="entry name" value="Cupin_3"/>
    <property type="match status" value="1"/>
</dbReference>
<dbReference type="EMBL" id="CP029210">
    <property type="protein sequence ID" value="AWI54293.1"/>
    <property type="molecule type" value="Genomic_DNA"/>
</dbReference>
<proteinExistence type="predicted"/>
<dbReference type="PANTHER" id="PTHR40943:SF2">
    <property type="entry name" value="(S)-UREIDOGLYCINE AMINOHYDROLASE CUPIN DOMAIN-CONTAINING PROTEIN"/>
    <property type="match status" value="1"/>
</dbReference>
<dbReference type="AlphaFoldDB" id="A0A2U8FTB3"/>
<keyword evidence="4" id="KW-1185">Reference proteome</keyword>
<feature type="domain" description="(S)-ureidoglycine aminohydrolase cupin" evidence="2">
    <location>
        <begin position="48"/>
        <end position="119"/>
    </location>
</feature>
<dbReference type="SUPFAM" id="SSF51182">
    <property type="entry name" value="RmlC-like cupins"/>
    <property type="match status" value="1"/>
</dbReference>
<dbReference type="Proteomes" id="UP000244892">
    <property type="component" value="Chromosome"/>
</dbReference>
<dbReference type="OrthoDB" id="9799053at2"/>